<reference evidence="1" key="1">
    <citation type="submission" date="2021-01" db="EMBL/GenBank/DDBJ databases">
        <title>Complete genome sequence of Clostridiales bacterium R-7.</title>
        <authorList>
            <person name="Mahoney-Kurpe S.C."/>
            <person name="Palevich N."/>
            <person name="Koike S."/>
            <person name="Moon C.D."/>
            <person name="Attwood G.T."/>
        </authorList>
    </citation>
    <scope>NUCLEOTIDE SEQUENCE</scope>
    <source>
        <strain evidence="1">R-7</strain>
    </source>
</reference>
<gene>
    <name evidence="1" type="ORF">JYE49_08670</name>
</gene>
<name>A0AC61MUI3_9FIRM</name>
<proteinExistence type="predicted"/>
<accession>A0AC61MUI3</accession>
<evidence type="ECO:0000313" key="2">
    <source>
        <dbReference type="Proteomes" id="UP000682782"/>
    </source>
</evidence>
<dbReference type="Proteomes" id="UP000682782">
    <property type="component" value="Chromosome"/>
</dbReference>
<dbReference type="EMBL" id="CP068393">
    <property type="protein sequence ID" value="QUC65949.1"/>
    <property type="molecule type" value="Genomic_DNA"/>
</dbReference>
<organism evidence="1 2">
    <name type="scientific">Aristaeella hokkaidonensis</name>
    <dbReference type="NCBI Taxonomy" id="3046382"/>
    <lineage>
        <taxon>Bacteria</taxon>
        <taxon>Bacillati</taxon>
        <taxon>Bacillota</taxon>
        <taxon>Clostridia</taxon>
        <taxon>Eubacteriales</taxon>
        <taxon>Aristaeellaceae</taxon>
        <taxon>Aristaeella</taxon>
    </lineage>
</organism>
<keyword evidence="2" id="KW-1185">Reference proteome</keyword>
<protein>
    <submittedName>
        <fullName evidence="1">Uncharacterized protein</fullName>
    </submittedName>
</protein>
<evidence type="ECO:0000313" key="1">
    <source>
        <dbReference type="EMBL" id="QUC65949.1"/>
    </source>
</evidence>
<sequence>MNRQKIIARMTLLLLLAVFCFGTATAEKTDTAGGRVVVWKVTEPEIDIDILLDETFNRGTENEWTDIREEKREFNGRFWDTKSEEGPPFCGVESWWGTGYLLSFDIYRQADYYGKYKYYYDIGTQNTIPEESGFGAERAAETIARSEDLLKRLGLYGESYQPSPVSFTTCGRIKGTTKSRKVLFEELLDGLPVRWSQDSLYDNARGKDPTAYYLYTELAWSDEEGLLKMDAYWSGFEPLTRAENTLSAEEAAARFAEAGLKEQQPEACWFLSGNGKEATATLAWRVEHTFLSAVDGVWLQTQ</sequence>